<dbReference type="InterPro" id="IPR049049">
    <property type="entry name" value="Beta-AFase-like_GH127_C"/>
</dbReference>
<dbReference type="SUPFAM" id="SSF48208">
    <property type="entry name" value="Six-hairpin glycosidases"/>
    <property type="match status" value="1"/>
</dbReference>
<comment type="caution">
    <text evidence="4">The sequence shown here is derived from an EMBL/GenBank/DDBJ whole genome shotgun (WGS) entry which is preliminary data.</text>
</comment>
<dbReference type="EMBL" id="MCGH01000002">
    <property type="protein sequence ID" value="ODM07310.1"/>
    <property type="molecule type" value="Genomic_DNA"/>
</dbReference>
<dbReference type="RefSeq" id="WP_069152985.1">
    <property type="nucleotide sequence ID" value="NZ_MCGH01000002.1"/>
</dbReference>
<dbReference type="Proteomes" id="UP000094067">
    <property type="component" value="Unassembled WGS sequence"/>
</dbReference>
<evidence type="ECO:0000259" key="1">
    <source>
        <dbReference type="Pfam" id="PF07944"/>
    </source>
</evidence>
<keyword evidence="4" id="KW-0378">Hydrolase</keyword>
<sequence length="679" mass="77306">MLTDTRKSPNAGLQGLPFSDVEWTGGLYKERFDTCTASMVPHLQKMFESRDISHVLENFKIAAGDADGDFEGTVFGDGDFYKWMEAAVYTAVRSDNRELLERLEEYVALIGKAQQPDGYISTKQIIGERNGKAARLGDINDFEVYNFGHLFTSACLYKRLTGKDSFLTIARKAAGYLKNLYDRAEESGEVQTAVCPSHYMGLAELYRTTGDRDYLELLKKAVTLRDSVKEGLDDNQDRLPLKEHDRIIGHAVRANYLYAGVADLCLEEEEPELAEVLHKVWNSLVTQKMYITGGCGALYNGASPYGNFFTHQLVHQAYGYEYQLPNVTAYNETCASVGGVYWAWRMFCLEKRAEYVDVLERMILNVNLAAVSMDGRRFFYENMLRRAKKLPYELIWGQERAEYILSYCCPPNLARLMAQMSEYAYAVDEDGIYTLLYGASRARVAFPGKDGEKQDSGLILVQETGYPYDGNIRFTFEEEETQALKSCGSFSLHLRIPSWVRNGTVRCRNRRTGEDEESYSLSRKDGGTYICLKIEDPKNREILVDFAMEARLTCAHPLVEEDSGQVAVERGPLVYCIEGMDAAAETLDDLMIPSDIRLEPEDFVIEGRTVTSLKGSFLLRKREDGYDRNALYQDYGNREYQEITARMIPYFAWDNRGIDEMRVWLPVMDAGERRAGREN</sequence>
<feature type="domain" description="Non-reducing end beta-L-arabinofuranosidase-like GH127 C-terminal" evidence="3">
    <location>
        <begin position="551"/>
        <end position="666"/>
    </location>
</feature>
<dbReference type="GO" id="GO:0102478">
    <property type="term" value="F:beta-L-arabinofuranosidase activity"/>
    <property type="evidence" value="ECO:0007669"/>
    <property type="project" value="UniProtKB-EC"/>
</dbReference>
<dbReference type="Pfam" id="PF20737">
    <property type="entry name" value="Glyco_hydro127C"/>
    <property type="match status" value="1"/>
</dbReference>
<dbReference type="InterPro" id="IPR049046">
    <property type="entry name" value="Beta-AFase-like_GH127_middle"/>
</dbReference>
<dbReference type="InterPro" id="IPR049174">
    <property type="entry name" value="Beta-AFase-like"/>
</dbReference>
<dbReference type="Pfam" id="PF07944">
    <property type="entry name" value="Beta-AFase-like_GH127_cat"/>
    <property type="match status" value="1"/>
</dbReference>
<keyword evidence="4" id="KW-0326">Glycosidase</keyword>
<dbReference type="InterPro" id="IPR012878">
    <property type="entry name" value="Beta-AFase-like_GH127_cat"/>
</dbReference>
<feature type="domain" description="Non-reducing end beta-L-arabinofuranosidase-like GH127 catalytic" evidence="1">
    <location>
        <begin position="20"/>
        <end position="421"/>
    </location>
</feature>
<evidence type="ECO:0000259" key="2">
    <source>
        <dbReference type="Pfam" id="PF20736"/>
    </source>
</evidence>
<dbReference type="PANTHER" id="PTHR43465">
    <property type="entry name" value="DUF1680 DOMAIN PROTEIN (AFU_ORTHOLOGUE AFUA_1G08910)"/>
    <property type="match status" value="1"/>
</dbReference>
<dbReference type="GO" id="GO:0005975">
    <property type="term" value="P:carbohydrate metabolic process"/>
    <property type="evidence" value="ECO:0007669"/>
    <property type="project" value="InterPro"/>
</dbReference>
<evidence type="ECO:0000259" key="3">
    <source>
        <dbReference type="Pfam" id="PF20737"/>
    </source>
</evidence>
<reference evidence="4 5" key="1">
    <citation type="submission" date="2016-07" db="EMBL/GenBank/DDBJ databases">
        <title>Characterization of isolates of Eisenbergiella tayi derived from blood cultures, using whole genome sequencing.</title>
        <authorList>
            <person name="Burdz T."/>
            <person name="Wiebe D."/>
            <person name="Huynh C."/>
            <person name="Bernard K."/>
        </authorList>
    </citation>
    <scope>NUCLEOTIDE SEQUENCE [LARGE SCALE GENOMIC DNA]</scope>
    <source>
        <strain evidence="4 5">NML 110608</strain>
    </source>
</reference>
<dbReference type="AlphaFoldDB" id="A0A1E3AF14"/>
<dbReference type="Pfam" id="PF20736">
    <property type="entry name" value="Glyco_hydro127M"/>
    <property type="match status" value="1"/>
</dbReference>
<dbReference type="EC" id="3.2.1.185" evidence="4"/>
<evidence type="ECO:0000313" key="5">
    <source>
        <dbReference type="Proteomes" id="UP000094067"/>
    </source>
</evidence>
<name>A0A1E3AF14_9FIRM</name>
<feature type="domain" description="Non-reducing end beta-L-arabinofuranosidase-like GH127 middle" evidence="2">
    <location>
        <begin position="432"/>
        <end position="548"/>
    </location>
</feature>
<dbReference type="PATRIC" id="fig|1432052.4.peg.3567"/>
<protein>
    <submittedName>
        <fullName evidence="4">Non-reducing end beta-L-arabinofuranosidase</fullName>
        <ecNumber evidence="4">3.2.1.185</ecNumber>
    </submittedName>
</protein>
<dbReference type="InterPro" id="IPR008928">
    <property type="entry name" value="6-hairpin_glycosidase_sf"/>
</dbReference>
<dbReference type="PANTHER" id="PTHR43465:SF1">
    <property type="entry name" value="NON-REDUCING END BETA-L-ARABINOFURANOSIDASE"/>
    <property type="match status" value="1"/>
</dbReference>
<proteinExistence type="predicted"/>
<evidence type="ECO:0000313" key="4">
    <source>
        <dbReference type="EMBL" id="ODM07310.1"/>
    </source>
</evidence>
<organism evidence="4 5">
    <name type="scientific">Eisenbergiella tayi</name>
    <dbReference type="NCBI Taxonomy" id="1432052"/>
    <lineage>
        <taxon>Bacteria</taxon>
        <taxon>Bacillati</taxon>
        <taxon>Bacillota</taxon>
        <taxon>Clostridia</taxon>
        <taxon>Lachnospirales</taxon>
        <taxon>Lachnospiraceae</taxon>
        <taxon>Eisenbergiella</taxon>
    </lineage>
</organism>
<accession>A0A1E3AF14</accession>
<gene>
    <name evidence="4" type="primary">hypBA1_1</name>
    <name evidence="4" type="ORF">BEI61_03200</name>
</gene>